<feature type="transmembrane region" description="Helical" evidence="6">
    <location>
        <begin position="70"/>
        <end position="88"/>
    </location>
</feature>
<evidence type="ECO:0000256" key="4">
    <source>
        <dbReference type="ARBA" id="ARBA00022989"/>
    </source>
</evidence>
<keyword evidence="3 6" id="KW-0812">Transmembrane</keyword>
<dbReference type="AlphaFoldDB" id="A0A6C0Y471"/>
<evidence type="ECO:0000256" key="1">
    <source>
        <dbReference type="ARBA" id="ARBA00004651"/>
    </source>
</evidence>
<evidence type="ECO:0000256" key="5">
    <source>
        <dbReference type="ARBA" id="ARBA00023136"/>
    </source>
</evidence>
<dbReference type="EMBL" id="CP044455">
    <property type="protein sequence ID" value="QIC70672.1"/>
    <property type="molecule type" value="Genomic_DNA"/>
</dbReference>
<proteinExistence type="predicted"/>
<evidence type="ECO:0000313" key="8">
    <source>
        <dbReference type="Proteomes" id="UP000503440"/>
    </source>
</evidence>
<evidence type="ECO:0000256" key="3">
    <source>
        <dbReference type="ARBA" id="ARBA00022692"/>
    </source>
</evidence>
<feature type="transmembrane region" description="Helical" evidence="6">
    <location>
        <begin position="6"/>
        <end position="26"/>
    </location>
</feature>
<dbReference type="GO" id="GO:0005886">
    <property type="term" value="C:plasma membrane"/>
    <property type="evidence" value="ECO:0007669"/>
    <property type="project" value="UniProtKB-SubCell"/>
</dbReference>
<dbReference type="InterPro" id="IPR001123">
    <property type="entry name" value="LeuE-type"/>
</dbReference>
<evidence type="ECO:0000256" key="2">
    <source>
        <dbReference type="ARBA" id="ARBA00022475"/>
    </source>
</evidence>
<keyword evidence="2" id="KW-1003">Cell membrane</keyword>
<evidence type="ECO:0000256" key="6">
    <source>
        <dbReference type="SAM" id="Phobius"/>
    </source>
</evidence>
<dbReference type="PANTHER" id="PTHR30086">
    <property type="entry name" value="ARGININE EXPORTER PROTEIN ARGO"/>
    <property type="match status" value="1"/>
</dbReference>
<organism evidence="7 8">
    <name type="scientific">Acinetobacter indicus</name>
    <dbReference type="NCBI Taxonomy" id="756892"/>
    <lineage>
        <taxon>Bacteria</taxon>
        <taxon>Pseudomonadati</taxon>
        <taxon>Pseudomonadota</taxon>
        <taxon>Gammaproteobacteria</taxon>
        <taxon>Moraxellales</taxon>
        <taxon>Moraxellaceae</taxon>
        <taxon>Acinetobacter</taxon>
    </lineage>
</organism>
<accession>A0A6C0Y471</accession>
<evidence type="ECO:0000313" key="7">
    <source>
        <dbReference type="EMBL" id="QIC70672.1"/>
    </source>
</evidence>
<name>A0A6C0Y471_9GAMM</name>
<protein>
    <submittedName>
        <fullName evidence="7">Amino acid transporter</fullName>
    </submittedName>
</protein>
<feature type="transmembrane region" description="Helical" evidence="6">
    <location>
        <begin position="146"/>
        <end position="165"/>
    </location>
</feature>
<feature type="transmembrane region" description="Helical" evidence="6">
    <location>
        <begin position="109"/>
        <end position="126"/>
    </location>
</feature>
<feature type="transmembrane region" description="Helical" evidence="6">
    <location>
        <begin position="35"/>
        <end position="58"/>
    </location>
</feature>
<keyword evidence="5 6" id="KW-0472">Membrane</keyword>
<reference evidence="7 8" key="1">
    <citation type="submission" date="2019-09" db="EMBL/GenBank/DDBJ databases">
        <title>Non-baumannii Acinetobacter spp. carrying blaNDM-1 isolated in China.</title>
        <authorList>
            <person name="Cui C."/>
            <person name="Chen C."/>
            <person name="Sun J."/>
            <person name="Liu Y."/>
        </authorList>
    </citation>
    <scope>NUCLEOTIDE SEQUENCE [LARGE SCALE GENOMIC DNA]</scope>
    <source>
        <strain evidence="7 8">B18</strain>
    </source>
</reference>
<comment type="subcellular location">
    <subcellularLocation>
        <location evidence="1">Cell membrane</location>
        <topology evidence="1">Multi-pass membrane protein</topology>
    </subcellularLocation>
</comment>
<gene>
    <name evidence="7" type="ORF">FSC09_09705</name>
</gene>
<dbReference type="Pfam" id="PF01810">
    <property type="entry name" value="LysE"/>
    <property type="match status" value="1"/>
</dbReference>
<sequence length="200" mass="22028">MLAYVQGMAMGLGLIAAIGAQNAFVLKQGLKGQHIFWICVCCAVSDSILIMAGVFGLGDVVQQHPQVLTVIKYLGVAFLFLYGSQHFYQAWCGQKSMQLADIEQPTLKALLLLCLALTWLNPHVYLDTVLLLGSISSQFGAGQLDFMWGAITASWLFFFALGYGAKWLLPLFQNPSAWQILDCIIALMMWSIAWSLLTLS</sequence>
<keyword evidence="4 6" id="KW-1133">Transmembrane helix</keyword>
<feature type="transmembrane region" description="Helical" evidence="6">
    <location>
        <begin position="177"/>
        <end position="197"/>
    </location>
</feature>
<dbReference type="GO" id="GO:0015171">
    <property type="term" value="F:amino acid transmembrane transporter activity"/>
    <property type="evidence" value="ECO:0007669"/>
    <property type="project" value="TreeGrafter"/>
</dbReference>
<dbReference type="PANTHER" id="PTHR30086:SF20">
    <property type="entry name" value="ARGININE EXPORTER PROTEIN ARGO-RELATED"/>
    <property type="match status" value="1"/>
</dbReference>
<dbReference type="Proteomes" id="UP000503440">
    <property type="component" value="Chromosome"/>
</dbReference>
<dbReference type="RefSeq" id="WP_104471273.1">
    <property type="nucleotide sequence ID" value="NZ_CP044455.1"/>
</dbReference>